<evidence type="ECO:0000259" key="2">
    <source>
        <dbReference type="PROSITE" id="PS51462"/>
    </source>
</evidence>
<gene>
    <name evidence="3" type="ORF">B0T10DRAFT_130549</name>
</gene>
<dbReference type="SUPFAM" id="SSF55811">
    <property type="entry name" value="Nudix"/>
    <property type="match status" value="1"/>
</dbReference>
<sequence>MASSSPHPRVGIAAIIYGPDGKLITGKRIGSHGAGTLQLPGGHLEYGEDPLVCAERESLEETGLRVHATKIAAVTNSVFEDVGKHYITLFVLCRMDDEQAQPQVLEPEKCEGWYWKTWDELRLFLDPSHQGDELFLPLKSLLESRSDFSDLRL</sequence>
<dbReference type="PROSITE" id="PS51462">
    <property type="entry name" value="NUDIX"/>
    <property type="match status" value="1"/>
</dbReference>
<dbReference type="EMBL" id="JAGPYM010000020">
    <property type="protein sequence ID" value="KAH6884394.1"/>
    <property type="molecule type" value="Genomic_DNA"/>
</dbReference>
<dbReference type="OrthoDB" id="447842at2759"/>
<protein>
    <submittedName>
        <fullName evidence="3">NUDIX hydrolase domain-like protein</fullName>
    </submittedName>
</protein>
<dbReference type="PANTHER" id="PTHR16099:SF5">
    <property type="entry name" value="NUCLEOTIDE TRIPHOSPHATE DIPHOSPHATASE NUDT15"/>
    <property type="match status" value="1"/>
</dbReference>
<evidence type="ECO:0000256" key="1">
    <source>
        <dbReference type="ARBA" id="ARBA00022801"/>
    </source>
</evidence>
<accession>A0A9P8W160</accession>
<dbReference type="PANTHER" id="PTHR16099">
    <property type="entry name" value="8-OXO-DGTP DIPHOSPHATES NUDT15"/>
    <property type="match status" value="1"/>
</dbReference>
<dbReference type="PROSITE" id="PS00893">
    <property type="entry name" value="NUDIX_BOX"/>
    <property type="match status" value="1"/>
</dbReference>
<evidence type="ECO:0000313" key="4">
    <source>
        <dbReference type="Proteomes" id="UP000777438"/>
    </source>
</evidence>
<dbReference type="Proteomes" id="UP000777438">
    <property type="component" value="Unassembled WGS sequence"/>
</dbReference>
<keyword evidence="4" id="KW-1185">Reference proteome</keyword>
<dbReference type="Gene3D" id="3.90.79.10">
    <property type="entry name" value="Nucleoside Triphosphate Pyrophosphohydrolase"/>
    <property type="match status" value="1"/>
</dbReference>
<comment type="caution">
    <text evidence="3">The sequence shown here is derived from an EMBL/GenBank/DDBJ whole genome shotgun (WGS) entry which is preliminary data.</text>
</comment>
<dbReference type="FunFam" id="3.90.79.10:FF:000060">
    <property type="entry name" value="Nudix hydrolase 1"/>
    <property type="match status" value="1"/>
</dbReference>
<dbReference type="AlphaFoldDB" id="A0A9P8W160"/>
<reference evidence="3 4" key="1">
    <citation type="journal article" date="2021" name="Nat. Commun.">
        <title>Genetic determinants of endophytism in the Arabidopsis root mycobiome.</title>
        <authorList>
            <person name="Mesny F."/>
            <person name="Miyauchi S."/>
            <person name="Thiergart T."/>
            <person name="Pickel B."/>
            <person name="Atanasova L."/>
            <person name="Karlsson M."/>
            <person name="Huettel B."/>
            <person name="Barry K.W."/>
            <person name="Haridas S."/>
            <person name="Chen C."/>
            <person name="Bauer D."/>
            <person name="Andreopoulos W."/>
            <person name="Pangilinan J."/>
            <person name="LaButti K."/>
            <person name="Riley R."/>
            <person name="Lipzen A."/>
            <person name="Clum A."/>
            <person name="Drula E."/>
            <person name="Henrissat B."/>
            <person name="Kohler A."/>
            <person name="Grigoriev I.V."/>
            <person name="Martin F.M."/>
            <person name="Hacquard S."/>
        </authorList>
    </citation>
    <scope>NUCLEOTIDE SEQUENCE [LARGE SCALE GENOMIC DNA]</scope>
    <source>
        <strain evidence="3 4">MPI-CAGE-CH-0241</strain>
    </source>
</reference>
<feature type="domain" description="Nudix hydrolase" evidence="2">
    <location>
        <begin position="5"/>
        <end position="139"/>
    </location>
</feature>
<dbReference type="CDD" id="cd04678">
    <property type="entry name" value="NUDIX_MTH2_Nudt15"/>
    <property type="match status" value="1"/>
</dbReference>
<organism evidence="3 4">
    <name type="scientific">Thelonectria olida</name>
    <dbReference type="NCBI Taxonomy" id="1576542"/>
    <lineage>
        <taxon>Eukaryota</taxon>
        <taxon>Fungi</taxon>
        <taxon>Dikarya</taxon>
        <taxon>Ascomycota</taxon>
        <taxon>Pezizomycotina</taxon>
        <taxon>Sordariomycetes</taxon>
        <taxon>Hypocreomycetidae</taxon>
        <taxon>Hypocreales</taxon>
        <taxon>Nectriaceae</taxon>
        <taxon>Thelonectria</taxon>
    </lineage>
</organism>
<dbReference type="GO" id="GO:0006203">
    <property type="term" value="P:dGTP catabolic process"/>
    <property type="evidence" value="ECO:0007669"/>
    <property type="project" value="TreeGrafter"/>
</dbReference>
<dbReference type="GO" id="GO:0005829">
    <property type="term" value="C:cytosol"/>
    <property type="evidence" value="ECO:0007669"/>
    <property type="project" value="TreeGrafter"/>
</dbReference>
<name>A0A9P8W160_9HYPO</name>
<keyword evidence="1 3" id="KW-0378">Hydrolase</keyword>
<dbReference type="Pfam" id="PF00293">
    <property type="entry name" value="NUDIX"/>
    <property type="match status" value="1"/>
</dbReference>
<dbReference type="InterPro" id="IPR015797">
    <property type="entry name" value="NUDIX_hydrolase-like_dom_sf"/>
</dbReference>
<dbReference type="InterPro" id="IPR020084">
    <property type="entry name" value="NUDIX_hydrolase_CS"/>
</dbReference>
<evidence type="ECO:0000313" key="3">
    <source>
        <dbReference type="EMBL" id="KAH6884394.1"/>
    </source>
</evidence>
<proteinExistence type="predicted"/>
<dbReference type="GO" id="GO:0035539">
    <property type="term" value="F:8-oxo-7,8-dihydrodeoxyguanosine triphosphate pyrophosphatase activity"/>
    <property type="evidence" value="ECO:0007669"/>
    <property type="project" value="TreeGrafter"/>
</dbReference>
<dbReference type="InterPro" id="IPR000086">
    <property type="entry name" value="NUDIX_hydrolase_dom"/>
</dbReference>